<proteinExistence type="predicted"/>
<reference evidence="1 2" key="1">
    <citation type="submission" date="2015-05" db="EMBL/GenBank/DDBJ databases">
        <authorList>
            <person name="Wang D.B."/>
            <person name="Wang M."/>
        </authorList>
    </citation>
    <scope>NUCLEOTIDE SEQUENCE [LARGE SCALE GENOMIC DNA]</scope>
    <source>
        <strain evidence="1">VL1</strain>
    </source>
</reference>
<gene>
    <name evidence="1" type="ORF">BN1708_017809</name>
</gene>
<accession>A0A0G4LEU2</accession>
<evidence type="ECO:0000313" key="1">
    <source>
        <dbReference type="EMBL" id="CRK20563.1"/>
    </source>
</evidence>
<protein>
    <submittedName>
        <fullName evidence="1">Uncharacterized protein</fullName>
    </submittedName>
</protein>
<dbReference type="EMBL" id="CVQH01011703">
    <property type="protein sequence ID" value="CRK20563.1"/>
    <property type="molecule type" value="Genomic_DNA"/>
</dbReference>
<organism evidence="1 2">
    <name type="scientific">Verticillium longisporum</name>
    <name type="common">Verticillium dahliae var. longisporum</name>
    <dbReference type="NCBI Taxonomy" id="100787"/>
    <lineage>
        <taxon>Eukaryota</taxon>
        <taxon>Fungi</taxon>
        <taxon>Dikarya</taxon>
        <taxon>Ascomycota</taxon>
        <taxon>Pezizomycotina</taxon>
        <taxon>Sordariomycetes</taxon>
        <taxon>Hypocreomycetidae</taxon>
        <taxon>Glomerellales</taxon>
        <taxon>Plectosphaerellaceae</taxon>
        <taxon>Verticillium</taxon>
    </lineage>
</organism>
<keyword evidence="2" id="KW-1185">Reference proteome</keyword>
<sequence length="9" mass="938">PRLPAAQAD</sequence>
<evidence type="ECO:0000313" key="2">
    <source>
        <dbReference type="Proteomes" id="UP000044602"/>
    </source>
</evidence>
<name>A0A0G4LEU2_VERLO</name>
<feature type="non-terminal residue" evidence="1">
    <location>
        <position position="1"/>
    </location>
</feature>
<dbReference type="Proteomes" id="UP000044602">
    <property type="component" value="Unassembled WGS sequence"/>
</dbReference>